<dbReference type="EMBL" id="SJPE01000015">
    <property type="protein sequence ID" value="TBX66156.1"/>
    <property type="molecule type" value="Genomic_DNA"/>
</dbReference>
<feature type="binding site" evidence="14">
    <location>
        <position position="141"/>
    </location>
    <ligand>
        <name>ATP</name>
        <dbReference type="ChEBI" id="CHEBI:30616"/>
    </ligand>
</feature>
<feature type="binding site" evidence="14">
    <location>
        <position position="111"/>
    </location>
    <ligand>
        <name>L-threonine</name>
        <dbReference type="ChEBI" id="CHEBI:57926"/>
    </ligand>
</feature>
<dbReference type="InterPro" id="IPR017945">
    <property type="entry name" value="DHBP_synth_RibB-like_a/b_dom"/>
</dbReference>
<evidence type="ECO:0000256" key="14">
    <source>
        <dbReference type="PIRSR" id="PIRSR004930-1"/>
    </source>
</evidence>
<dbReference type="PIRSF" id="PIRSF004930">
    <property type="entry name" value="Tln_factor_SUA5"/>
    <property type="match status" value="1"/>
</dbReference>
<evidence type="ECO:0000256" key="5">
    <source>
        <dbReference type="ARBA" id="ARBA00022490"/>
    </source>
</evidence>
<protein>
    <recommendedName>
        <fullName evidence="4 13">Threonylcarbamoyl-AMP synthase</fullName>
        <shortName evidence="13">TC-AMP synthase</shortName>
        <ecNumber evidence="3 13">2.7.7.87</ecNumber>
    </recommendedName>
    <alternativeName>
        <fullName evidence="11 13">L-threonylcarbamoyladenylate synthase</fullName>
    </alternativeName>
</protein>
<reference evidence="16 17" key="1">
    <citation type="submission" date="2019-02" db="EMBL/GenBank/DDBJ databases">
        <title>Flavobacterium sp. RD-2-33 isolated from forest soil.</title>
        <authorList>
            <person name="Chaudhary D.K."/>
        </authorList>
    </citation>
    <scope>NUCLEOTIDE SEQUENCE [LARGE SCALE GENOMIC DNA]</scope>
    <source>
        <strain evidence="16 17">RD-2-33</strain>
    </source>
</reference>
<comment type="catalytic activity">
    <reaction evidence="12 13">
        <text>L-threonine + hydrogencarbonate + ATP = L-threonylcarbamoyladenylate + diphosphate + H2O</text>
        <dbReference type="Rhea" id="RHEA:36407"/>
        <dbReference type="ChEBI" id="CHEBI:15377"/>
        <dbReference type="ChEBI" id="CHEBI:17544"/>
        <dbReference type="ChEBI" id="CHEBI:30616"/>
        <dbReference type="ChEBI" id="CHEBI:33019"/>
        <dbReference type="ChEBI" id="CHEBI:57926"/>
        <dbReference type="ChEBI" id="CHEBI:73682"/>
        <dbReference type="EC" id="2.7.7.87"/>
    </reaction>
</comment>
<dbReference type="Proteomes" id="UP000293300">
    <property type="component" value="Unassembled WGS sequence"/>
</dbReference>
<dbReference type="Gene3D" id="3.90.870.10">
    <property type="entry name" value="DHBP synthase"/>
    <property type="match status" value="1"/>
</dbReference>
<evidence type="ECO:0000256" key="7">
    <source>
        <dbReference type="ARBA" id="ARBA00022694"/>
    </source>
</evidence>
<name>A0A4V2L4C0_9FLAO</name>
<dbReference type="PANTHER" id="PTHR17490:SF16">
    <property type="entry name" value="THREONYLCARBAMOYL-AMP SYNTHASE"/>
    <property type="match status" value="1"/>
</dbReference>
<dbReference type="InterPro" id="IPR038385">
    <property type="entry name" value="Sua5/YwlC_C"/>
</dbReference>
<accession>A0A4V2L4C0</accession>
<feature type="binding site" evidence="14">
    <location>
        <position position="221"/>
    </location>
    <ligand>
        <name>ATP</name>
        <dbReference type="ChEBI" id="CHEBI:30616"/>
    </ligand>
</feature>
<keyword evidence="7 13" id="KW-0819">tRNA processing</keyword>
<dbReference type="InterPro" id="IPR006070">
    <property type="entry name" value="Sua5-like_dom"/>
</dbReference>
<keyword evidence="17" id="KW-1185">Reference proteome</keyword>
<feature type="binding site" evidence="14">
    <location>
        <position position="131"/>
    </location>
    <ligand>
        <name>L-threonine</name>
        <dbReference type="ChEBI" id="CHEBI:57926"/>
    </ligand>
</feature>
<dbReference type="AlphaFoldDB" id="A0A4V2L4C0"/>
<dbReference type="InterPro" id="IPR005145">
    <property type="entry name" value="Sua5_C"/>
</dbReference>
<dbReference type="NCBIfam" id="TIGR00057">
    <property type="entry name" value="L-threonylcarbamoyladenylate synthase"/>
    <property type="match status" value="1"/>
</dbReference>
<dbReference type="Gene3D" id="3.40.50.11030">
    <property type="entry name" value="Threonylcarbamoyl-AMP synthase, C-terminal domain"/>
    <property type="match status" value="1"/>
</dbReference>
<dbReference type="Pfam" id="PF03481">
    <property type="entry name" value="Sua5_C"/>
    <property type="match status" value="1"/>
</dbReference>
<feature type="binding site" evidence="14">
    <location>
        <position position="52"/>
    </location>
    <ligand>
        <name>ATP</name>
        <dbReference type="ChEBI" id="CHEBI:30616"/>
    </ligand>
</feature>
<dbReference type="Pfam" id="PF01300">
    <property type="entry name" value="Sua5_yciO_yrdC"/>
    <property type="match status" value="1"/>
</dbReference>
<dbReference type="EC" id="2.7.7.87" evidence="3 13"/>
<comment type="function">
    <text evidence="13">Required for the formation of a threonylcarbamoyl group on adenosine at position 37 (t(6)A37) in tRNAs that read codons beginning with adenine.</text>
</comment>
<dbReference type="OrthoDB" id="9814580at2"/>
<evidence type="ECO:0000256" key="4">
    <source>
        <dbReference type="ARBA" id="ARBA00015492"/>
    </source>
</evidence>
<keyword evidence="5 13" id="KW-0963">Cytoplasm</keyword>
<dbReference type="GO" id="GO:0008033">
    <property type="term" value="P:tRNA processing"/>
    <property type="evidence" value="ECO:0007669"/>
    <property type="project" value="UniProtKB-KW"/>
</dbReference>
<comment type="subcellular location">
    <subcellularLocation>
        <location evidence="1 13">Cytoplasm</location>
    </subcellularLocation>
</comment>
<dbReference type="PROSITE" id="PS51163">
    <property type="entry name" value="YRDC"/>
    <property type="match status" value="1"/>
</dbReference>
<evidence type="ECO:0000259" key="15">
    <source>
        <dbReference type="PROSITE" id="PS51163"/>
    </source>
</evidence>
<dbReference type="RefSeq" id="WP_131476728.1">
    <property type="nucleotide sequence ID" value="NZ_SJPE01000015.1"/>
</dbReference>
<comment type="similarity">
    <text evidence="2 13">Belongs to the SUA5 family.</text>
</comment>
<evidence type="ECO:0000313" key="16">
    <source>
        <dbReference type="EMBL" id="TBX66156.1"/>
    </source>
</evidence>
<dbReference type="PANTHER" id="PTHR17490">
    <property type="entry name" value="SUA5"/>
    <property type="match status" value="1"/>
</dbReference>
<evidence type="ECO:0000256" key="2">
    <source>
        <dbReference type="ARBA" id="ARBA00007663"/>
    </source>
</evidence>
<feature type="domain" description="YrdC-like" evidence="15">
    <location>
        <begin position="3"/>
        <end position="189"/>
    </location>
</feature>
<dbReference type="InterPro" id="IPR010923">
    <property type="entry name" value="T(6)A37_SUA5"/>
</dbReference>
<keyword evidence="6 13" id="KW-0808">Transferase</keyword>
<keyword evidence="9 13" id="KW-0547">Nucleotide-binding</keyword>
<sequence>MITTDVNLAAHWLKQEQVIGLPTETVYGLAGNIYSEKAIRTIFDLKKRPLTNPLIVHVGSKAQVSDLAESVPEAATRLMDAFWPGPLTVLLPKKDSVPDLVTAGNDTVALRMPNHPSALELLRVLPFPLAAPSANPFGSISPTTAQHVADYFSEALPVVLEGGSCPNGIESTIVGFEDGKPTVYRLGSIAWEEVEAVAGPLQFKFHDDNKPQAPGMMSKHYAPKTRLLVVDAIEAALEIHRDKKVGLLLFNAQKTSETVAHQEILSVSNNLKEAGANLYAALHRLDALGLDFIIAEKLPSTHLGNSINDRLQRASYV</sequence>
<organism evidence="16 17">
    <name type="scientific">Flavobacterium silvisoli</name>
    <dbReference type="NCBI Taxonomy" id="2529433"/>
    <lineage>
        <taxon>Bacteria</taxon>
        <taxon>Pseudomonadati</taxon>
        <taxon>Bacteroidota</taxon>
        <taxon>Flavobacteriia</taxon>
        <taxon>Flavobacteriales</taxon>
        <taxon>Flavobacteriaceae</taxon>
        <taxon>Flavobacterium</taxon>
    </lineage>
</organism>
<evidence type="ECO:0000256" key="12">
    <source>
        <dbReference type="ARBA" id="ARBA00048366"/>
    </source>
</evidence>
<evidence type="ECO:0000256" key="1">
    <source>
        <dbReference type="ARBA" id="ARBA00004496"/>
    </source>
</evidence>
<evidence type="ECO:0000256" key="13">
    <source>
        <dbReference type="PIRNR" id="PIRNR004930"/>
    </source>
</evidence>
<evidence type="ECO:0000313" key="17">
    <source>
        <dbReference type="Proteomes" id="UP000293300"/>
    </source>
</evidence>
<evidence type="ECO:0000256" key="9">
    <source>
        <dbReference type="ARBA" id="ARBA00022741"/>
    </source>
</evidence>
<evidence type="ECO:0000256" key="11">
    <source>
        <dbReference type="ARBA" id="ARBA00029774"/>
    </source>
</evidence>
<feature type="binding site" evidence="14">
    <location>
        <position position="48"/>
    </location>
    <ligand>
        <name>ATP</name>
        <dbReference type="ChEBI" id="CHEBI:30616"/>
    </ligand>
</feature>
<dbReference type="GO" id="GO:0061710">
    <property type="term" value="F:L-threonylcarbamoyladenylate synthase"/>
    <property type="evidence" value="ECO:0007669"/>
    <property type="project" value="UniProtKB-EC"/>
</dbReference>
<dbReference type="GO" id="GO:0005524">
    <property type="term" value="F:ATP binding"/>
    <property type="evidence" value="ECO:0007669"/>
    <property type="project" value="UniProtKB-UniRule"/>
</dbReference>
<evidence type="ECO:0000256" key="3">
    <source>
        <dbReference type="ARBA" id="ARBA00012584"/>
    </source>
</evidence>
<feature type="binding site" evidence="14">
    <location>
        <position position="171"/>
    </location>
    <ligand>
        <name>L-threonine</name>
        <dbReference type="ChEBI" id="CHEBI:57926"/>
    </ligand>
</feature>
<dbReference type="GO" id="GO:0005737">
    <property type="term" value="C:cytoplasm"/>
    <property type="evidence" value="ECO:0007669"/>
    <property type="project" value="UniProtKB-SubCell"/>
</dbReference>
<keyword evidence="10 13" id="KW-0067">ATP-binding</keyword>
<feature type="binding site" evidence="14">
    <location>
        <position position="133"/>
    </location>
    <ligand>
        <name>ATP</name>
        <dbReference type="ChEBI" id="CHEBI:30616"/>
    </ligand>
</feature>
<feature type="binding site" evidence="14">
    <location>
        <position position="107"/>
    </location>
    <ligand>
        <name>ATP</name>
        <dbReference type="ChEBI" id="CHEBI:30616"/>
    </ligand>
</feature>
<proteinExistence type="inferred from homology"/>
<keyword evidence="8 13" id="KW-0548">Nucleotidyltransferase</keyword>
<dbReference type="GO" id="GO:0003725">
    <property type="term" value="F:double-stranded RNA binding"/>
    <property type="evidence" value="ECO:0007669"/>
    <property type="project" value="UniProtKB-UniRule"/>
</dbReference>
<feature type="binding site" evidence="14">
    <location>
        <position position="185"/>
    </location>
    <ligand>
        <name>ATP</name>
        <dbReference type="ChEBI" id="CHEBI:30616"/>
    </ligand>
</feature>
<feature type="binding site" evidence="14">
    <location>
        <position position="57"/>
    </location>
    <ligand>
        <name>L-threonine</name>
        <dbReference type="ChEBI" id="CHEBI:57926"/>
    </ligand>
</feature>
<evidence type="ECO:0000256" key="6">
    <source>
        <dbReference type="ARBA" id="ARBA00022679"/>
    </source>
</evidence>
<evidence type="ECO:0000256" key="10">
    <source>
        <dbReference type="ARBA" id="ARBA00022840"/>
    </source>
</evidence>
<comment type="caution">
    <text evidence="16">The sequence shown here is derived from an EMBL/GenBank/DDBJ whole genome shotgun (WGS) entry which is preliminary data.</text>
</comment>
<dbReference type="InterPro" id="IPR050156">
    <property type="entry name" value="TC-AMP_synthase_SUA5"/>
</dbReference>
<evidence type="ECO:0000256" key="8">
    <source>
        <dbReference type="ARBA" id="ARBA00022695"/>
    </source>
</evidence>
<gene>
    <name evidence="16" type="ORF">EZL74_11250</name>
</gene>
<dbReference type="GO" id="GO:0000049">
    <property type="term" value="F:tRNA binding"/>
    <property type="evidence" value="ECO:0007669"/>
    <property type="project" value="TreeGrafter"/>
</dbReference>
<dbReference type="GO" id="GO:0006450">
    <property type="term" value="P:regulation of translational fidelity"/>
    <property type="evidence" value="ECO:0007669"/>
    <property type="project" value="TreeGrafter"/>
</dbReference>
<feature type="binding site" evidence="14">
    <location>
        <position position="25"/>
    </location>
    <ligand>
        <name>L-threonine</name>
        <dbReference type="ChEBI" id="CHEBI:57926"/>
    </ligand>
</feature>
<dbReference type="SUPFAM" id="SSF55821">
    <property type="entry name" value="YrdC/RibB"/>
    <property type="match status" value="1"/>
</dbReference>